<feature type="region of interest" description="Disordered" evidence="9">
    <location>
        <begin position="253"/>
        <end position="278"/>
    </location>
</feature>
<feature type="region of interest" description="Disordered" evidence="9">
    <location>
        <begin position="1"/>
        <end position="84"/>
    </location>
</feature>
<keyword evidence="6 8" id="KW-0378">Hydrolase</keyword>
<dbReference type="EC" id="3.4.19.12" evidence="3 8"/>
<dbReference type="FunFam" id="3.40.532.10:FF:000010">
    <property type="entry name" value="Ubiquitin carboxyl-terminal hydrolase"/>
    <property type="match status" value="1"/>
</dbReference>
<dbReference type="EMBL" id="MU853404">
    <property type="protein sequence ID" value="KAK4136184.1"/>
    <property type="molecule type" value="Genomic_DNA"/>
</dbReference>
<dbReference type="Gene3D" id="3.40.532.10">
    <property type="entry name" value="Peptidase C12, ubiquitin carboxyl-terminal hydrolase"/>
    <property type="match status" value="1"/>
</dbReference>
<evidence type="ECO:0000259" key="10">
    <source>
        <dbReference type="PROSITE" id="PS52048"/>
    </source>
</evidence>
<evidence type="ECO:0000313" key="12">
    <source>
        <dbReference type="Proteomes" id="UP001304895"/>
    </source>
</evidence>
<evidence type="ECO:0000256" key="9">
    <source>
        <dbReference type="SAM" id="MobiDB-lite"/>
    </source>
</evidence>
<dbReference type="SUPFAM" id="SSF54001">
    <property type="entry name" value="Cysteine proteinases"/>
    <property type="match status" value="1"/>
</dbReference>
<evidence type="ECO:0000256" key="7">
    <source>
        <dbReference type="ARBA" id="ARBA00022807"/>
    </source>
</evidence>
<evidence type="ECO:0000256" key="3">
    <source>
        <dbReference type="ARBA" id="ARBA00012759"/>
    </source>
</evidence>
<protein>
    <recommendedName>
        <fullName evidence="3 8">ubiquitinyl hydrolase 1</fullName>
        <ecNumber evidence="3 8">3.4.19.12</ecNumber>
    </recommendedName>
</protein>
<keyword evidence="5 8" id="KW-0833">Ubl conjugation pathway</keyword>
<evidence type="ECO:0000256" key="6">
    <source>
        <dbReference type="ARBA" id="ARBA00022801"/>
    </source>
</evidence>
<feature type="site" description="Important for enzyme activity" evidence="8">
    <location>
        <position position="300"/>
    </location>
</feature>
<feature type="site" description="Transition state stabilizer" evidence="8">
    <location>
        <position position="176"/>
    </location>
</feature>
<feature type="compositionally biased region" description="Acidic residues" evidence="9">
    <location>
        <begin position="428"/>
        <end position="440"/>
    </location>
</feature>
<feature type="non-terminal residue" evidence="11">
    <location>
        <position position="465"/>
    </location>
</feature>
<keyword evidence="7 8" id="KW-0788">Thiol protease</keyword>
<feature type="active site" description="Nucleophile" evidence="8">
    <location>
        <position position="182"/>
    </location>
</feature>
<evidence type="ECO:0000256" key="1">
    <source>
        <dbReference type="ARBA" id="ARBA00000707"/>
    </source>
</evidence>
<feature type="compositionally biased region" description="Polar residues" evidence="9">
    <location>
        <begin position="54"/>
        <end position="63"/>
    </location>
</feature>
<gene>
    <name evidence="11" type="ORF">BT67DRAFT_399348</name>
</gene>
<comment type="catalytic activity">
    <reaction evidence="1 8">
        <text>Thiol-dependent hydrolysis of ester, thioester, amide, peptide and isopeptide bonds formed by the C-terminal Gly of ubiquitin (a 76-residue protein attached to proteins as an intracellular targeting signal).</text>
        <dbReference type="EC" id="3.4.19.12"/>
    </reaction>
</comment>
<sequence length="465" mass="51069">MAKRQAPSAPSSENGETSQNPAEDALPVRRSGRMRKSRPNYDEDSDSDSDSEHQSPIASPSSTTDRRNPKRKAAPDAFDVPLPDNLLEASLGPWRENEQAEWPSWIELESDPAFFTGILGLLGVGGAKIEEVLSVDEDSLAALPDPVHGLVFLYEYVPEDSADAAEASQDLWFANQTTHNACATIAMLNIIMNAEGLALGEKLRKFKDESMALPPPLRGNMITNSAWIRTAHNSFARRIDLLNAALSLQNEVDKKSRRTKASSSGRGRTRPRGDKSAAESDNAYHFIAFVPVGQKVYQLDGLKPGPVYIGEYTANQHWTSVMQPVLQERMRRYETERLSFSLLALCGDALTPLRTRLATTVRRLAALHAAPGPPDPDTITTAADPRLAAYHLSPADILRAPASESASAPDADADANPNPNSSSSSSSEQEEQQEEMEMEMEMEKEKEETDARRRLIAEYTAEQAR</sequence>
<feature type="compositionally biased region" description="Basic and acidic residues" evidence="9">
    <location>
        <begin position="441"/>
        <end position="456"/>
    </location>
</feature>
<name>A0AAN6UNT9_9PEZI</name>
<evidence type="ECO:0000313" key="11">
    <source>
        <dbReference type="EMBL" id="KAK4136184.1"/>
    </source>
</evidence>
<evidence type="ECO:0000256" key="5">
    <source>
        <dbReference type="ARBA" id="ARBA00022786"/>
    </source>
</evidence>
<evidence type="ECO:0000256" key="2">
    <source>
        <dbReference type="ARBA" id="ARBA00009326"/>
    </source>
</evidence>
<dbReference type="GO" id="GO:0006511">
    <property type="term" value="P:ubiquitin-dependent protein catabolic process"/>
    <property type="evidence" value="ECO:0007669"/>
    <property type="project" value="UniProtKB-UniRule"/>
</dbReference>
<dbReference type="GO" id="GO:0004843">
    <property type="term" value="F:cysteine-type deubiquitinase activity"/>
    <property type="evidence" value="ECO:0007669"/>
    <property type="project" value="UniProtKB-UniRule"/>
</dbReference>
<keyword evidence="4 8" id="KW-0645">Protease</keyword>
<evidence type="ECO:0000256" key="8">
    <source>
        <dbReference type="PROSITE-ProRule" id="PRU01393"/>
    </source>
</evidence>
<dbReference type="InterPro" id="IPR038765">
    <property type="entry name" value="Papain-like_cys_pep_sf"/>
</dbReference>
<feature type="active site" description="Proton donor" evidence="8">
    <location>
        <position position="285"/>
    </location>
</feature>
<comment type="similarity">
    <text evidence="2 8">Belongs to the peptidase C12 family.</text>
</comment>
<dbReference type="AlphaFoldDB" id="A0AAN6UNT9"/>
<dbReference type="InterPro" id="IPR036959">
    <property type="entry name" value="Peptidase_C12_UCH_sf"/>
</dbReference>
<keyword evidence="12" id="KW-1185">Reference proteome</keyword>
<feature type="domain" description="UCH catalytic" evidence="10">
    <location>
        <begin position="104"/>
        <end position="347"/>
    </location>
</feature>
<evidence type="ECO:0000256" key="4">
    <source>
        <dbReference type="ARBA" id="ARBA00022670"/>
    </source>
</evidence>
<reference evidence="11" key="2">
    <citation type="submission" date="2023-05" db="EMBL/GenBank/DDBJ databases">
        <authorList>
            <consortium name="Lawrence Berkeley National Laboratory"/>
            <person name="Steindorff A."/>
            <person name="Hensen N."/>
            <person name="Bonometti L."/>
            <person name="Westerberg I."/>
            <person name="Brannstrom I.O."/>
            <person name="Guillou S."/>
            <person name="Cros-Aarteil S."/>
            <person name="Calhoun S."/>
            <person name="Haridas S."/>
            <person name="Kuo A."/>
            <person name="Mondo S."/>
            <person name="Pangilinan J."/>
            <person name="Riley R."/>
            <person name="Labutti K."/>
            <person name="Andreopoulos B."/>
            <person name="Lipzen A."/>
            <person name="Chen C."/>
            <person name="Yanf M."/>
            <person name="Daum C."/>
            <person name="Ng V."/>
            <person name="Clum A."/>
            <person name="Ohm R."/>
            <person name="Martin F."/>
            <person name="Silar P."/>
            <person name="Natvig D."/>
            <person name="Lalanne C."/>
            <person name="Gautier V."/>
            <person name="Ament-Velasquez S.L."/>
            <person name="Kruys A."/>
            <person name="Hutchinson M.I."/>
            <person name="Powell A.J."/>
            <person name="Barry K."/>
            <person name="Miller A.N."/>
            <person name="Grigoriev I.V."/>
            <person name="Debuchy R."/>
            <person name="Gladieux P."/>
            <person name="Thoren M.H."/>
            <person name="Johannesson H."/>
        </authorList>
    </citation>
    <scope>NUCLEOTIDE SEQUENCE</scope>
    <source>
        <strain evidence="11">CBS 123565</strain>
    </source>
</reference>
<comment type="caution">
    <text evidence="11">The sequence shown here is derived from an EMBL/GenBank/DDBJ whole genome shotgun (WGS) entry which is preliminary data.</text>
</comment>
<dbReference type="GO" id="GO:0005737">
    <property type="term" value="C:cytoplasm"/>
    <property type="evidence" value="ECO:0007669"/>
    <property type="project" value="TreeGrafter"/>
</dbReference>
<dbReference type="PANTHER" id="PTHR10589:SF16">
    <property type="entry name" value="UBIQUITIN CARBOXYL-TERMINAL HYDROLASE ISOZYME L5"/>
    <property type="match status" value="1"/>
</dbReference>
<dbReference type="PROSITE" id="PS52048">
    <property type="entry name" value="UCH_DOMAIN"/>
    <property type="match status" value="1"/>
</dbReference>
<feature type="compositionally biased region" description="Polar residues" evidence="9">
    <location>
        <begin position="8"/>
        <end position="21"/>
    </location>
</feature>
<dbReference type="PANTHER" id="PTHR10589">
    <property type="entry name" value="UBIQUITIN CARBOXYL-TERMINAL HYDROLASE"/>
    <property type="match status" value="1"/>
</dbReference>
<dbReference type="InterPro" id="IPR001578">
    <property type="entry name" value="Peptidase_C12_UCH"/>
</dbReference>
<dbReference type="Proteomes" id="UP001304895">
    <property type="component" value="Unassembled WGS sequence"/>
</dbReference>
<organism evidence="11 12">
    <name type="scientific">Trichocladium antarcticum</name>
    <dbReference type="NCBI Taxonomy" id="1450529"/>
    <lineage>
        <taxon>Eukaryota</taxon>
        <taxon>Fungi</taxon>
        <taxon>Dikarya</taxon>
        <taxon>Ascomycota</taxon>
        <taxon>Pezizomycotina</taxon>
        <taxon>Sordariomycetes</taxon>
        <taxon>Sordariomycetidae</taxon>
        <taxon>Sordariales</taxon>
        <taxon>Chaetomiaceae</taxon>
        <taxon>Trichocladium</taxon>
    </lineage>
</organism>
<accession>A0AAN6UNT9</accession>
<dbReference type="GO" id="GO:0016579">
    <property type="term" value="P:protein deubiquitination"/>
    <property type="evidence" value="ECO:0007669"/>
    <property type="project" value="TreeGrafter"/>
</dbReference>
<reference evidence="11" key="1">
    <citation type="journal article" date="2023" name="Mol. Phylogenet. Evol.">
        <title>Genome-scale phylogeny and comparative genomics of the fungal order Sordariales.</title>
        <authorList>
            <person name="Hensen N."/>
            <person name="Bonometti L."/>
            <person name="Westerberg I."/>
            <person name="Brannstrom I.O."/>
            <person name="Guillou S."/>
            <person name="Cros-Aarteil S."/>
            <person name="Calhoun S."/>
            <person name="Haridas S."/>
            <person name="Kuo A."/>
            <person name="Mondo S."/>
            <person name="Pangilinan J."/>
            <person name="Riley R."/>
            <person name="LaButti K."/>
            <person name="Andreopoulos B."/>
            <person name="Lipzen A."/>
            <person name="Chen C."/>
            <person name="Yan M."/>
            <person name="Daum C."/>
            <person name="Ng V."/>
            <person name="Clum A."/>
            <person name="Steindorff A."/>
            <person name="Ohm R.A."/>
            <person name="Martin F."/>
            <person name="Silar P."/>
            <person name="Natvig D.O."/>
            <person name="Lalanne C."/>
            <person name="Gautier V."/>
            <person name="Ament-Velasquez S.L."/>
            <person name="Kruys A."/>
            <person name="Hutchinson M.I."/>
            <person name="Powell A.J."/>
            <person name="Barry K."/>
            <person name="Miller A.N."/>
            <person name="Grigoriev I.V."/>
            <person name="Debuchy R."/>
            <person name="Gladieux P."/>
            <person name="Hiltunen Thoren M."/>
            <person name="Johannesson H."/>
        </authorList>
    </citation>
    <scope>NUCLEOTIDE SEQUENCE</scope>
    <source>
        <strain evidence="11">CBS 123565</strain>
    </source>
</reference>
<proteinExistence type="inferred from homology"/>
<feature type="compositionally biased region" description="Low complexity" evidence="9">
    <location>
        <begin position="402"/>
        <end position="427"/>
    </location>
</feature>
<dbReference type="Pfam" id="PF01088">
    <property type="entry name" value="Peptidase_C12"/>
    <property type="match status" value="1"/>
</dbReference>
<feature type="region of interest" description="Disordered" evidence="9">
    <location>
        <begin position="402"/>
        <end position="465"/>
    </location>
</feature>